<dbReference type="Pfam" id="PF14024">
    <property type="entry name" value="DUF4240"/>
    <property type="match status" value="1"/>
</dbReference>
<name>A0A101JPT3_9ACTN</name>
<dbReference type="RefSeq" id="WP_067695472.1">
    <property type="nucleotide sequence ID" value="NZ_LLZH01000235.1"/>
</dbReference>
<dbReference type="AlphaFoldDB" id="A0A101JPT3"/>
<feature type="region of interest" description="Disordered" evidence="1">
    <location>
        <begin position="139"/>
        <end position="173"/>
    </location>
</feature>
<evidence type="ECO:0000313" key="3">
    <source>
        <dbReference type="EMBL" id="KUL30724.1"/>
    </source>
</evidence>
<evidence type="ECO:0000313" key="4">
    <source>
        <dbReference type="Proteomes" id="UP000053244"/>
    </source>
</evidence>
<evidence type="ECO:0000259" key="2">
    <source>
        <dbReference type="Pfam" id="PF14024"/>
    </source>
</evidence>
<comment type="caution">
    <text evidence="3">The sequence shown here is derived from an EMBL/GenBank/DDBJ whole genome shotgun (WGS) entry which is preliminary data.</text>
</comment>
<keyword evidence="4" id="KW-1185">Reference proteome</keyword>
<dbReference type="EMBL" id="LLZH01000235">
    <property type="protein sequence ID" value="KUL30724.1"/>
    <property type="molecule type" value="Genomic_DNA"/>
</dbReference>
<evidence type="ECO:0000256" key="1">
    <source>
        <dbReference type="SAM" id="MobiDB-lite"/>
    </source>
</evidence>
<gene>
    <name evidence="3" type="ORF">ADL15_24050</name>
</gene>
<organism evidence="3 4">
    <name type="scientific">Actinoplanes awajinensis subsp. mycoplanecinus</name>
    <dbReference type="NCBI Taxonomy" id="135947"/>
    <lineage>
        <taxon>Bacteria</taxon>
        <taxon>Bacillati</taxon>
        <taxon>Actinomycetota</taxon>
        <taxon>Actinomycetes</taxon>
        <taxon>Micromonosporales</taxon>
        <taxon>Micromonosporaceae</taxon>
        <taxon>Actinoplanes</taxon>
    </lineage>
</organism>
<reference evidence="3 4" key="1">
    <citation type="submission" date="2015-10" db="EMBL/GenBank/DDBJ databases">
        <authorList>
            <person name="Gilbert D.G."/>
        </authorList>
    </citation>
    <scope>NUCLEOTIDE SEQUENCE [LARGE SCALE GENOMIC DNA]</scope>
    <source>
        <strain evidence="3 4">NRRL B-16712</strain>
    </source>
</reference>
<feature type="domain" description="DUF4240" evidence="2">
    <location>
        <begin position="1"/>
        <end position="137"/>
    </location>
</feature>
<accession>A0A101JPT3</accession>
<dbReference type="InterPro" id="IPR025334">
    <property type="entry name" value="DUF4240"/>
</dbReference>
<dbReference type="Proteomes" id="UP000053244">
    <property type="component" value="Unassembled WGS sequence"/>
</dbReference>
<feature type="compositionally biased region" description="Acidic residues" evidence="1">
    <location>
        <begin position="142"/>
        <end position="159"/>
    </location>
</feature>
<sequence>MQTDEFWPLVEQARADAAGPEWPLPSAIAEALVERLIALPLDRILEFHLCFERVESRADRWELCAAAYVIQDYLSDDSFSYFKAGLIGLGQTSFEKVVADGDALADIPLVQAIAAGRADKYLLSAESIDNAASTAYGRQAGDDDDFWDDLDTLPEDDEEHSSGTDEPWSGRFGSQEDAALIPVRLPRLTALFSAAKNAATNHPEP</sequence>
<proteinExistence type="predicted"/>
<protein>
    <recommendedName>
        <fullName evidence="2">DUF4240 domain-containing protein</fullName>
    </recommendedName>
</protein>